<feature type="transmembrane region" description="Helical" evidence="2">
    <location>
        <begin position="67"/>
        <end position="88"/>
    </location>
</feature>
<accession>A0ABR6N9J9</accession>
<evidence type="ECO:0000313" key="4">
    <source>
        <dbReference type="EMBL" id="MBB5727463.1"/>
    </source>
</evidence>
<feature type="transmembrane region" description="Helical" evidence="2">
    <location>
        <begin position="30"/>
        <end position="47"/>
    </location>
</feature>
<gene>
    <name evidence="4" type="ORF">FHS97_003419</name>
</gene>
<name>A0ABR6N9J9_9SPHN</name>
<dbReference type="Pfam" id="PF01757">
    <property type="entry name" value="Acyl_transf_3"/>
    <property type="match status" value="1"/>
</dbReference>
<dbReference type="Proteomes" id="UP000560131">
    <property type="component" value="Unassembled WGS sequence"/>
</dbReference>
<dbReference type="RefSeq" id="WP_184040804.1">
    <property type="nucleotide sequence ID" value="NZ_BAABAR010000017.1"/>
</dbReference>
<feature type="transmembrane region" description="Helical" evidence="2">
    <location>
        <begin position="210"/>
        <end position="228"/>
    </location>
</feature>
<feature type="transmembrane region" description="Helical" evidence="2">
    <location>
        <begin position="185"/>
        <end position="204"/>
    </location>
</feature>
<evidence type="ECO:0000256" key="2">
    <source>
        <dbReference type="SAM" id="Phobius"/>
    </source>
</evidence>
<keyword evidence="2" id="KW-0812">Transmembrane</keyword>
<reference evidence="4 5" key="1">
    <citation type="submission" date="2020-08" db="EMBL/GenBank/DDBJ databases">
        <title>Genomic Encyclopedia of Type Strains, Phase IV (KMG-IV): sequencing the most valuable type-strain genomes for metagenomic binning, comparative biology and taxonomic classification.</title>
        <authorList>
            <person name="Goeker M."/>
        </authorList>
    </citation>
    <scope>NUCLEOTIDE SEQUENCE [LARGE SCALE GENOMIC DNA]</scope>
    <source>
        <strain evidence="4 5">DSM 101535</strain>
    </source>
</reference>
<feature type="transmembrane region" description="Helical" evidence="2">
    <location>
        <begin position="290"/>
        <end position="311"/>
    </location>
</feature>
<dbReference type="InterPro" id="IPR050879">
    <property type="entry name" value="Acyltransferase_3"/>
</dbReference>
<feature type="transmembrane region" description="Helical" evidence="2">
    <location>
        <begin position="155"/>
        <end position="178"/>
    </location>
</feature>
<proteinExistence type="predicted"/>
<evidence type="ECO:0000256" key="1">
    <source>
        <dbReference type="SAM" id="MobiDB-lite"/>
    </source>
</evidence>
<keyword evidence="5" id="KW-1185">Reference proteome</keyword>
<feature type="domain" description="Acyltransferase 3" evidence="3">
    <location>
        <begin position="27"/>
        <end position="334"/>
    </location>
</feature>
<dbReference type="InterPro" id="IPR002656">
    <property type="entry name" value="Acyl_transf_3_dom"/>
</dbReference>
<feature type="transmembrane region" description="Helical" evidence="2">
    <location>
        <begin position="235"/>
        <end position="253"/>
    </location>
</feature>
<comment type="caution">
    <text evidence="4">The sequence shown here is derived from an EMBL/GenBank/DDBJ whole genome shotgun (WGS) entry which is preliminary data.</text>
</comment>
<sequence length="355" mass="39024">MTLKPAGDALADDMPHADDRPHRRHRGIDGWRAIAAGFVVFSHAVNFRFPDMPGAAMHLVQRVSGPLAQIGVQLFFVISGFIITSLMLREQAKRGRVSIAAFYARRFCRILPPLLAYFAVVGLLSAVGALTLPAASFASAATFTCNIGFVDCDWWVAHTWSLAVEEQFYLAWPLLIALAAPRWRVPLLIAALVGCTIGIARAPYVFHSNFTSFGCIAAGALYALSPAVRHACQRATFTPLWLAAVALLVLGPLTRLEAVATVALPFLVTYVIFAGNALRWVRVILEWRVLQIVGAGSYSLYLWQQLFLAPAAHYPRAPFPLVLLPVVVLLSVWLVERPFIRLGRRLSRRFEGAPA</sequence>
<feature type="region of interest" description="Disordered" evidence="1">
    <location>
        <begin position="1"/>
        <end position="24"/>
    </location>
</feature>
<organism evidence="4 5">
    <name type="scientific">Sphingomonas endophytica</name>
    <dbReference type="NCBI Taxonomy" id="869719"/>
    <lineage>
        <taxon>Bacteria</taxon>
        <taxon>Pseudomonadati</taxon>
        <taxon>Pseudomonadota</taxon>
        <taxon>Alphaproteobacteria</taxon>
        <taxon>Sphingomonadales</taxon>
        <taxon>Sphingomonadaceae</taxon>
        <taxon>Sphingomonas</taxon>
    </lineage>
</organism>
<evidence type="ECO:0000313" key="5">
    <source>
        <dbReference type="Proteomes" id="UP000560131"/>
    </source>
</evidence>
<feature type="transmembrane region" description="Helical" evidence="2">
    <location>
        <begin position="259"/>
        <end position="278"/>
    </location>
</feature>
<evidence type="ECO:0000259" key="3">
    <source>
        <dbReference type="Pfam" id="PF01757"/>
    </source>
</evidence>
<keyword evidence="2" id="KW-1133">Transmembrane helix</keyword>
<keyword evidence="2" id="KW-0472">Membrane</keyword>
<dbReference type="PANTHER" id="PTHR23028">
    <property type="entry name" value="ACETYLTRANSFERASE"/>
    <property type="match status" value="1"/>
</dbReference>
<protein>
    <submittedName>
        <fullName evidence="4">Peptidoglycan/LPS O-acetylase OafA/YrhL</fullName>
    </submittedName>
</protein>
<feature type="transmembrane region" description="Helical" evidence="2">
    <location>
        <begin position="317"/>
        <end position="335"/>
    </location>
</feature>
<feature type="transmembrane region" description="Helical" evidence="2">
    <location>
        <begin position="114"/>
        <end position="135"/>
    </location>
</feature>
<dbReference type="EMBL" id="JACIJN010000015">
    <property type="protein sequence ID" value="MBB5727463.1"/>
    <property type="molecule type" value="Genomic_DNA"/>
</dbReference>
<dbReference type="PANTHER" id="PTHR23028:SF53">
    <property type="entry name" value="ACYL_TRANSF_3 DOMAIN-CONTAINING PROTEIN"/>
    <property type="match status" value="1"/>
</dbReference>